<dbReference type="EMBL" id="QKYU01000021">
    <property type="protein sequence ID" value="PZW41300.1"/>
    <property type="molecule type" value="Genomic_DNA"/>
</dbReference>
<proteinExistence type="predicted"/>
<reference evidence="2 3" key="1">
    <citation type="submission" date="2018-06" db="EMBL/GenBank/DDBJ databases">
        <title>Genomic Encyclopedia of Archaeal and Bacterial Type Strains, Phase II (KMG-II): from individual species to whole genera.</title>
        <authorList>
            <person name="Goeker M."/>
        </authorList>
    </citation>
    <scope>NUCLEOTIDE SEQUENCE [LARGE SCALE GENOMIC DNA]</scope>
    <source>
        <strain evidence="2 3">DSM 24525</strain>
    </source>
</reference>
<evidence type="ECO:0000256" key="1">
    <source>
        <dbReference type="SAM" id="SignalP"/>
    </source>
</evidence>
<organism evidence="2 3">
    <name type="scientific">Humitalea rosea</name>
    <dbReference type="NCBI Taxonomy" id="990373"/>
    <lineage>
        <taxon>Bacteria</taxon>
        <taxon>Pseudomonadati</taxon>
        <taxon>Pseudomonadota</taxon>
        <taxon>Alphaproteobacteria</taxon>
        <taxon>Acetobacterales</taxon>
        <taxon>Roseomonadaceae</taxon>
        <taxon>Humitalea</taxon>
    </lineage>
</organism>
<gene>
    <name evidence="2" type="ORF">C8P66_1217</name>
</gene>
<feature type="signal peptide" evidence="1">
    <location>
        <begin position="1"/>
        <end position="17"/>
    </location>
</feature>
<dbReference type="RefSeq" id="WP_111399484.1">
    <property type="nucleotide sequence ID" value="NZ_QKYU01000021.1"/>
</dbReference>
<comment type="caution">
    <text evidence="2">The sequence shown here is derived from an EMBL/GenBank/DDBJ whole genome shotgun (WGS) entry which is preliminary data.</text>
</comment>
<accession>A0A2W7K132</accession>
<sequence>MRRLVALLLLLSGPLLAETPDRIAVRVGDHPGHGRIVLDWPRQVVFRSERDGTALRLFFTAPEAVDVAGARRPPRNVRAVATIPGGVEITLAPGVEPRVFRLGGRIVIDALNASATDAAPAVEAPAPAPAPPARRLARAPAARPAPAIVPVAAEPAPVPVVTATPLPPPGPVSPARVATVEPPPAPRSPAAIPLGHPAPGVFLLTLTPPPAVAVLRRGGEMLVLFDRALPLDLAALRADPLLEPAVVAPLPGAVLLRLPVAEGAGLRATRAGDEWRFEVLPVAAAPAPMRLDAAPGPPARLALQAAMAGRVVALTDPLTGLPMLVGTMLGTGEGPGQGMPQGRRLPEAEMLPSLLGLAVLARAETVTLVALTDRFLLGAGPDGLRLGPAAGEGPPAAAAAMTRSFDIPGGTAASLSERLRAQGAGLAVAAPLTRGPLRLAAAETLMALGQPQEAQAMLAIALQEDPRAGRDARIIALQAAAALLSGRLSEAAALATTTLAASDEATLWRAVLAAARGEAATAAPGIAASLPLLAAYPEPLRLRLLPHAAEALVEGGAPAAAERLLQDAPDLPALRLVRARLNETQGHLAEALAGYDEVARGRDRLARAEALRRSVELRLQTGALDAAGAAAALDAALFAWRGDGREIAARERVAALQLQAGAPRAALALLQESATLFPDRAEALRPAIATAFLAALEAEPALAAAALFETERALLPDGPAGTRALARLAGRLAAMELGDRAGALLIQAMARADAPARAALGLRLAMLRLEDRDAAGALTALEESRATGLDPVLVLERARIQARALAAHADLPGALALLRGLGLPGADLVAELLAEAQDWPGAATALGDLVAALPAGPLGAEPQRLLLRAAAAALLAGEEARTAALAAGFAERMAETPLALAFARLTGDPATALLELPRLTRELDLFRNPPARLEALRAGGPVAR</sequence>
<dbReference type="OrthoDB" id="7431909at2"/>
<evidence type="ECO:0008006" key="4">
    <source>
        <dbReference type="Google" id="ProtNLM"/>
    </source>
</evidence>
<dbReference type="AlphaFoldDB" id="A0A2W7K132"/>
<feature type="chain" id="PRO_5016039620" description="Tetratricopeptide repeat protein" evidence="1">
    <location>
        <begin position="18"/>
        <end position="944"/>
    </location>
</feature>
<name>A0A2W7K132_9PROT</name>
<keyword evidence="3" id="KW-1185">Reference proteome</keyword>
<dbReference type="Proteomes" id="UP000249688">
    <property type="component" value="Unassembled WGS sequence"/>
</dbReference>
<evidence type="ECO:0000313" key="3">
    <source>
        <dbReference type="Proteomes" id="UP000249688"/>
    </source>
</evidence>
<keyword evidence="1" id="KW-0732">Signal</keyword>
<protein>
    <recommendedName>
        <fullName evidence="4">Tetratricopeptide repeat protein</fullName>
    </recommendedName>
</protein>
<evidence type="ECO:0000313" key="2">
    <source>
        <dbReference type="EMBL" id="PZW41300.1"/>
    </source>
</evidence>